<evidence type="ECO:0000256" key="3">
    <source>
        <dbReference type="ARBA" id="ARBA00023315"/>
    </source>
</evidence>
<feature type="domain" description="Phospholipid/glycerol acyltransferase" evidence="5">
    <location>
        <begin position="72"/>
        <end position="186"/>
    </location>
</feature>
<dbReference type="SMART" id="SM00563">
    <property type="entry name" value="PlsC"/>
    <property type="match status" value="1"/>
</dbReference>
<dbReference type="GO" id="GO:0003841">
    <property type="term" value="F:1-acylglycerol-3-phosphate O-acyltransferase activity"/>
    <property type="evidence" value="ECO:0007669"/>
    <property type="project" value="TreeGrafter"/>
</dbReference>
<keyword evidence="3 6" id="KW-0012">Acyltransferase</keyword>
<evidence type="ECO:0000259" key="5">
    <source>
        <dbReference type="SMART" id="SM00563"/>
    </source>
</evidence>
<proteinExistence type="predicted"/>
<evidence type="ECO:0000256" key="1">
    <source>
        <dbReference type="ARBA" id="ARBA00005189"/>
    </source>
</evidence>
<comment type="pathway">
    <text evidence="1">Lipid metabolism.</text>
</comment>
<keyword evidence="4" id="KW-1133">Transmembrane helix</keyword>
<dbReference type="AlphaFoldDB" id="A0A850PI70"/>
<gene>
    <name evidence="6" type="ORF">HUK82_15415</name>
</gene>
<dbReference type="Proteomes" id="UP000585665">
    <property type="component" value="Unassembled WGS sequence"/>
</dbReference>
<evidence type="ECO:0000313" key="7">
    <source>
        <dbReference type="Proteomes" id="UP000585665"/>
    </source>
</evidence>
<keyword evidence="2 6" id="KW-0808">Transferase</keyword>
<dbReference type="PANTHER" id="PTHR10434:SF11">
    <property type="entry name" value="1-ACYL-SN-GLYCEROL-3-PHOSPHATE ACYLTRANSFERASE"/>
    <property type="match status" value="1"/>
</dbReference>
<dbReference type="SUPFAM" id="SSF69593">
    <property type="entry name" value="Glycerol-3-phosphate (1)-acyltransferase"/>
    <property type="match status" value="1"/>
</dbReference>
<feature type="transmembrane region" description="Helical" evidence="4">
    <location>
        <begin position="7"/>
        <end position="27"/>
    </location>
</feature>
<dbReference type="Pfam" id="PF01553">
    <property type="entry name" value="Acyltransferase"/>
    <property type="match status" value="1"/>
</dbReference>
<accession>A0A850PI70</accession>
<keyword evidence="7" id="KW-1185">Reference proteome</keyword>
<comment type="caution">
    <text evidence="6">The sequence shown here is derived from an EMBL/GenBank/DDBJ whole genome shotgun (WGS) entry which is preliminary data.</text>
</comment>
<evidence type="ECO:0000256" key="2">
    <source>
        <dbReference type="ARBA" id="ARBA00022679"/>
    </source>
</evidence>
<dbReference type="PANTHER" id="PTHR10434">
    <property type="entry name" value="1-ACYL-SN-GLYCEROL-3-PHOSPHATE ACYLTRANSFERASE"/>
    <property type="match status" value="1"/>
</dbReference>
<evidence type="ECO:0000313" key="6">
    <source>
        <dbReference type="EMBL" id="NVN41936.1"/>
    </source>
</evidence>
<dbReference type="EMBL" id="JABXXR010000219">
    <property type="protein sequence ID" value="NVN41936.1"/>
    <property type="molecule type" value="Genomic_DNA"/>
</dbReference>
<name>A0A850PI70_9PROT</name>
<dbReference type="InterPro" id="IPR002123">
    <property type="entry name" value="Plipid/glycerol_acylTrfase"/>
</dbReference>
<organism evidence="6 7">
    <name type="scientific">Ameyamaea chiangmaiensis</name>
    <dbReference type="NCBI Taxonomy" id="442969"/>
    <lineage>
        <taxon>Bacteria</taxon>
        <taxon>Pseudomonadati</taxon>
        <taxon>Pseudomonadota</taxon>
        <taxon>Alphaproteobacteria</taxon>
        <taxon>Acetobacterales</taxon>
        <taxon>Acetobacteraceae</taxon>
        <taxon>Ameyamaea</taxon>
    </lineage>
</organism>
<keyword evidence="4" id="KW-0812">Transmembrane</keyword>
<protein>
    <submittedName>
        <fullName evidence="6">1-acyl-sn-glycerol-3-phosphate acyltransferase</fullName>
    </submittedName>
</protein>
<sequence length="242" mass="26204">MVVLRACAFNVTFAVVTLVMGVVSLPLRAFARPWALGYAQLWTRVSLACLRALCGIEVRVSGLEHLPAGTPCVIASQHQSAFDTLVWMNLVPRPAYVMKRELTRLPLVGPMLLASGMIAVERTAGAKAMRKLLSDTREAAADARQIVIFPEGTRTRPGEIVPLQPGLAAMATHAHLPVVPVVTDSGHCWGRNAFIKRPGIIHIVIGAPIEATRERGALLLAVRNAWTRLEADNPVLTHVPRA</sequence>
<evidence type="ECO:0000256" key="4">
    <source>
        <dbReference type="SAM" id="Phobius"/>
    </source>
</evidence>
<dbReference type="GO" id="GO:0006654">
    <property type="term" value="P:phosphatidic acid biosynthetic process"/>
    <property type="evidence" value="ECO:0007669"/>
    <property type="project" value="TreeGrafter"/>
</dbReference>
<keyword evidence="4" id="KW-0472">Membrane</keyword>
<dbReference type="CDD" id="cd07989">
    <property type="entry name" value="LPLAT_AGPAT-like"/>
    <property type="match status" value="1"/>
</dbReference>
<reference evidence="6 7" key="1">
    <citation type="submission" date="2020-06" db="EMBL/GenBank/DDBJ databases">
        <title>Description of novel acetic acid bacteria.</title>
        <authorList>
            <person name="Sombolestani A."/>
        </authorList>
    </citation>
    <scope>NUCLEOTIDE SEQUENCE [LARGE SCALE GENOMIC DNA]</scope>
    <source>
        <strain evidence="6 7">LMG 27010</strain>
    </source>
</reference>